<accession>A0A4Q9Q5C5</accession>
<reference evidence="1 2" key="1">
    <citation type="submission" date="2019-01" db="EMBL/GenBank/DDBJ databases">
        <title>Draft genome sequences of three monokaryotic isolates of the white-rot basidiomycete fungus Dichomitus squalens.</title>
        <authorList>
            <consortium name="DOE Joint Genome Institute"/>
            <person name="Lopez S.C."/>
            <person name="Andreopoulos B."/>
            <person name="Pangilinan J."/>
            <person name="Lipzen A."/>
            <person name="Riley R."/>
            <person name="Ahrendt S."/>
            <person name="Ng V."/>
            <person name="Barry K."/>
            <person name="Daum C."/>
            <person name="Grigoriev I.V."/>
            <person name="Hilden K.S."/>
            <person name="Makela M.R."/>
            <person name="de Vries R.P."/>
        </authorList>
    </citation>
    <scope>NUCLEOTIDE SEQUENCE [LARGE SCALE GENOMIC DNA]</scope>
    <source>
        <strain evidence="1 2">CBS 464.89</strain>
    </source>
</reference>
<sequence length="57" mass="6666">MQGNSGRKLRMERLPALRLLVGRYADTSKRMSRAPLTEALLRCPHFRRRRPKTSESL</sequence>
<proteinExistence type="predicted"/>
<dbReference type="AlphaFoldDB" id="A0A4Q9Q5C5"/>
<dbReference type="EMBL" id="ML145094">
    <property type="protein sequence ID" value="TBU62211.1"/>
    <property type="molecule type" value="Genomic_DNA"/>
</dbReference>
<dbReference type="Proteomes" id="UP000292082">
    <property type="component" value="Unassembled WGS sequence"/>
</dbReference>
<gene>
    <name evidence="1" type="ORF">BD310DRAFT_918859</name>
</gene>
<evidence type="ECO:0000313" key="2">
    <source>
        <dbReference type="Proteomes" id="UP000292082"/>
    </source>
</evidence>
<keyword evidence="2" id="KW-1185">Reference proteome</keyword>
<evidence type="ECO:0000313" key="1">
    <source>
        <dbReference type="EMBL" id="TBU62211.1"/>
    </source>
</evidence>
<name>A0A4Q9Q5C5_9APHY</name>
<organism evidence="1 2">
    <name type="scientific">Dichomitus squalens</name>
    <dbReference type="NCBI Taxonomy" id="114155"/>
    <lineage>
        <taxon>Eukaryota</taxon>
        <taxon>Fungi</taxon>
        <taxon>Dikarya</taxon>
        <taxon>Basidiomycota</taxon>
        <taxon>Agaricomycotina</taxon>
        <taxon>Agaricomycetes</taxon>
        <taxon>Polyporales</taxon>
        <taxon>Polyporaceae</taxon>
        <taxon>Dichomitus</taxon>
    </lineage>
</organism>
<protein>
    <submittedName>
        <fullName evidence="1">Uncharacterized protein</fullName>
    </submittedName>
</protein>